<dbReference type="EMBL" id="JAFBFI010000005">
    <property type="protein sequence ID" value="MBM7692230.1"/>
    <property type="molecule type" value="Genomic_DNA"/>
</dbReference>
<dbReference type="RefSeq" id="WP_204541236.1">
    <property type="nucleotide sequence ID" value="NZ_JAFBFI010000005.1"/>
</dbReference>
<accession>A0ABS2QGZ1</accession>
<dbReference type="Gene3D" id="2.60.40.2360">
    <property type="entry name" value="Intracellular proteinase inhibitor BsuPI"/>
    <property type="match status" value="1"/>
</dbReference>
<feature type="signal peptide" evidence="1">
    <location>
        <begin position="1"/>
        <end position="18"/>
    </location>
</feature>
<keyword evidence="1" id="KW-0732">Signal</keyword>
<feature type="chain" id="PRO_5045127224" evidence="1">
    <location>
        <begin position="19"/>
        <end position="162"/>
    </location>
</feature>
<gene>
    <name evidence="3" type="ORF">JOC77_001657</name>
</gene>
<evidence type="ECO:0000256" key="1">
    <source>
        <dbReference type="SAM" id="SignalP"/>
    </source>
</evidence>
<organism evidence="3 4">
    <name type="scientific">Peribacillus deserti</name>
    <dbReference type="NCBI Taxonomy" id="673318"/>
    <lineage>
        <taxon>Bacteria</taxon>
        <taxon>Bacillati</taxon>
        <taxon>Bacillota</taxon>
        <taxon>Bacilli</taxon>
        <taxon>Bacillales</taxon>
        <taxon>Bacillaceae</taxon>
        <taxon>Peribacillus</taxon>
    </lineage>
</organism>
<comment type="caution">
    <text evidence="3">The sequence shown here is derived from an EMBL/GenBank/DDBJ whole genome shotgun (WGS) entry which is preliminary data.</text>
</comment>
<evidence type="ECO:0000313" key="4">
    <source>
        <dbReference type="Proteomes" id="UP000823486"/>
    </source>
</evidence>
<reference evidence="3 4" key="1">
    <citation type="submission" date="2021-01" db="EMBL/GenBank/DDBJ databases">
        <title>Genomic Encyclopedia of Type Strains, Phase IV (KMG-IV): sequencing the most valuable type-strain genomes for metagenomic binning, comparative biology and taxonomic classification.</title>
        <authorList>
            <person name="Goeker M."/>
        </authorList>
    </citation>
    <scope>NUCLEOTIDE SEQUENCE [LARGE SCALE GENOMIC DNA]</scope>
    <source>
        <strain evidence="3 4">DSM 105482</strain>
    </source>
</reference>
<keyword evidence="4" id="KW-1185">Reference proteome</keyword>
<evidence type="ECO:0000313" key="3">
    <source>
        <dbReference type="EMBL" id="MBM7692230.1"/>
    </source>
</evidence>
<feature type="domain" description="Intracellular proteinase inhibitor BsuPI" evidence="2">
    <location>
        <begin position="65"/>
        <end position="148"/>
    </location>
</feature>
<keyword evidence="3" id="KW-0449">Lipoprotein</keyword>
<name>A0ABS2QGZ1_9BACI</name>
<proteinExistence type="predicted"/>
<sequence length="162" mass="18220">MRYTVLAGLLLSLVLAMAACGTKGVSDPQKEPLKQPVVEKKEQSAGIVAGSMEGRITEGKHDLINNKNSFTFTVKNQTEKEQSFKFPNGFSYDYILIKEGKKIEQYSENVRSTQAIRNLIIPAGGEKNYEVTFENLEKGEYMIEFIWQGDKNIRASMAFNVI</sequence>
<dbReference type="Pfam" id="PF12690">
    <property type="entry name" value="BsuPI"/>
    <property type="match status" value="1"/>
</dbReference>
<protein>
    <submittedName>
        <fullName evidence="3">Small lipoprotein YifL</fullName>
    </submittedName>
</protein>
<dbReference type="InterPro" id="IPR020481">
    <property type="entry name" value="Intracell_prot_inh_BsuPI"/>
</dbReference>
<dbReference type="Proteomes" id="UP000823486">
    <property type="component" value="Unassembled WGS sequence"/>
</dbReference>
<dbReference type="PROSITE" id="PS51257">
    <property type="entry name" value="PROKAR_LIPOPROTEIN"/>
    <property type="match status" value="1"/>
</dbReference>
<evidence type="ECO:0000259" key="2">
    <source>
        <dbReference type="Pfam" id="PF12690"/>
    </source>
</evidence>
<dbReference type="InterPro" id="IPR038144">
    <property type="entry name" value="IPI"/>
</dbReference>